<dbReference type="RefSeq" id="WP_015321973.1">
    <property type="nucleotide sequence ID" value="NC_019974.1"/>
</dbReference>
<evidence type="ECO:0000313" key="2">
    <source>
        <dbReference type="EMBL" id="AGB38534.1"/>
    </source>
</evidence>
<organism evidence="2 3">
    <name type="scientific">Natronococcus occultus SP4</name>
    <dbReference type="NCBI Taxonomy" id="694430"/>
    <lineage>
        <taxon>Archaea</taxon>
        <taxon>Methanobacteriati</taxon>
        <taxon>Methanobacteriota</taxon>
        <taxon>Stenosarchaea group</taxon>
        <taxon>Halobacteria</taxon>
        <taxon>Halobacteriales</taxon>
        <taxon>Natrialbaceae</taxon>
        <taxon>Natronococcus</taxon>
    </lineage>
</organism>
<protein>
    <submittedName>
        <fullName evidence="2">Uncharacterized protein</fullName>
    </submittedName>
</protein>
<dbReference type="STRING" id="694430.Natoc_2775"/>
<dbReference type="EMBL" id="CP003929">
    <property type="protein sequence ID" value="AGB38534.1"/>
    <property type="molecule type" value="Genomic_DNA"/>
</dbReference>
<keyword evidence="1" id="KW-0472">Membrane</keyword>
<gene>
    <name evidence="2" type="ORF">Natoc_2775</name>
</gene>
<proteinExistence type="predicted"/>
<dbReference type="Proteomes" id="UP000010878">
    <property type="component" value="Chromosome"/>
</dbReference>
<feature type="transmembrane region" description="Helical" evidence="1">
    <location>
        <begin position="12"/>
        <end position="35"/>
    </location>
</feature>
<evidence type="ECO:0000313" key="3">
    <source>
        <dbReference type="Proteomes" id="UP000010878"/>
    </source>
</evidence>
<feature type="transmembrane region" description="Helical" evidence="1">
    <location>
        <begin position="125"/>
        <end position="150"/>
    </location>
</feature>
<dbReference type="AlphaFoldDB" id="L0K2E9"/>
<keyword evidence="1" id="KW-0812">Transmembrane</keyword>
<sequence length="177" mass="18494">MNTTQLNRLADFGTRSIITHGLMAASLVGAITAGLFVGGELGLVSFVALLNFTAGLWIAQSLHSLGHARDGGEYSGVLDELLERTETGSDSERGLDTGRLARLGTLIAFVTAVSLLTSAQVLAGALFSVAVVAIGSVALVTAIIGFLISLGTAYDASAERWETATDQRRRELADNQE</sequence>
<keyword evidence="3" id="KW-1185">Reference proteome</keyword>
<dbReference type="HOGENOM" id="CLU_1346445_0_0_2"/>
<feature type="transmembrane region" description="Helical" evidence="1">
    <location>
        <begin position="41"/>
        <end position="59"/>
    </location>
</feature>
<name>L0K2E9_9EURY</name>
<dbReference type="GeneID" id="14403162"/>
<dbReference type="eggNOG" id="arCOG10767">
    <property type="taxonomic scope" value="Archaea"/>
</dbReference>
<evidence type="ECO:0000256" key="1">
    <source>
        <dbReference type="SAM" id="Phobius"/>
    </source>
</evidence>
<accession>L0K2E9</accession>
<keyword evidence="1" id="KW-1133">Transmembrane helix</keyword>
<feature type="transmembrane region" description="Helical" evidence="1">
    <location>
        <begin position="100"/>
        <end position="119"/>
    </location>
</feature>
<dbReference type="OrthoDB" id="205740at2157"/>
<reference evidence="2 3" key="1">
    <citation type="submission" date="2012-11" db="EMBL/GenBank/DDBJ databases">
        <title>FINISHED of Natronococcus occultus SP4, DSM 3396.</title>
        <authorList>
            <consortium name="DOE Joint Genome Institute"/>
            <person name="Eisen J."/>
            <person name="Huntemann M."/>
            <person name="Wei C.-L."/>
            <person name="Han J."/>
            <person name="Detter J.C."/>
            <person name="Han C."/>
            <person name="Tapia R."/>
            <person name="Chen A."/>
            <person name="Kyrpides N."/>
            <person name="Mavromatis K."/>
            <person name="Markowitz V."/>
            <person name="Szeto E."/>
            <person name="Ivanova N."/>
            <person name="Mikhailova N."/>
            <person name="Ovchinnikova G."/>
            <person name="Pagani I."/>
            <person name="Pati A."/>
            <person name="Goodwin L."/>
            <person name="Nordberg H.P."/>
            <person name="Cantor M.N."/>
            <person name="Hua S.X."/>
            <person name="Woyke T."/>
            <person name="Eisen J."/>
            <person name="Klenk H.-P."/>
            <person name="Klenk H.-P."/>
        </authorList>
    </citation>
    <scope>NUCLEOTIDE SEQUENCE [LARGE SCALE GENOMIC DNA]</scope>
    <source>
        <strain evidence="2 3">SP4</strain>
    </source>
</reference>
<dbReference type="KEGG" id="nou:Natoc_2775"/>